<dbReference type="EMBL" id="BROD01000001">
    <property type="protein sequence ID" value="GKX65858.1"/>
    <property type="molecule type" value="Genomic_DNA"/>
</dbReference>
<dbReference type="Proteomes" id="UP001058074">
    <property type="component" value="Unassembled WGS sequence"/>
</dbReference>
<reference evidence="1" key="1">
    <citation type="journal article" date="2025" name="Int. J. Syst. Evol. Microbiol.">
        <title>Inconstantimicrobium mannanitabidum sp. nov., a novel member of the family Clostridiaceae isolated from anoxic soil under the treatment of reductive soil disinfestation.</title>
        <authorList>
            <person name="Ueki A."/>
            <person name="Tonouchi A."/>
            <person name="Honma S."/>
            <person name="Kaku N."/>
            <person name="Ueki K."/>
        </authorList>
    </citation>
    <scope>NUCLEOTIDE SEQUENCE</scope>
    <source>
        <strain evidence="1">TW13</strain>
    </source>
</reference>
<evidence type="ECO:0000313" key="1">
    <source>
        <dbReference type="EMBL" id="GKX65858.1"/>
    </source>
</evidence>
<sequence>MKYILVIIVGILTLMVIYSIFLFIVYKKNRNYINILVRLNNYFIKDSRRVKYLFLLSLMYSLLLVLIIDGDTNIFPLILLLITTTITGFFYIKDTLSDNNITIKITGIIFMYSYIFLFGCGLVKVIANNTNNTIVLFFGVIVFLLITISSLWSSIIYVKHDVYKLVVVLSCYGLIVTFGTWIFGLYYYYNGCWGADIISKFNSLDSSWITLWQLSKYTLGGFYNYPDKGTIRFVSILQYFIGKFLDLFLLGYIVNVIFEMSKKINKKNKTYTVTIKRQILNK</sequence>
<keyword evidence="2" id="KW-1185">Reference proteome</keyword>
<evidence type="ECO:0000313" key="2">
    <source>
        <dbReference type="Proteomes" id="UP001058074"/>
    </source>
</evidence>
<accession>A0ACB5R9J1</accession>
<proteinExistence type="predicted"/>
<comment type="caution">
    <text evidence="1">The sequence shown here is derived from an EMBL/GenBank/DDBJ whole genome shotgun (WGS) entry which is preliminary data.</text>
</comment>
<gene>
    <name evidence="1" type="ORF">rsdtw13_11160</name>
</gene>
<name>A0ACB5R9J1_9CLOT</name>
<protein>
    <submittedName>
        <fullName evidence="1">Uncharacterized protein</fullName>
    </submittedName>
</protein>
<organism evidence="1 2">
    <name type="scientific">Inconstantimicrobium mannanitabidum</name>
    <dbReference type="NCBI Taxonomy" id="1604901"/>
    <lineage>
        <taxon>Bacteria</taxon>
        <taxon>Bacillati</taxon>
        <taxon>Bacillota</taxon>
        <taxon>Clostridia</taxon>
        <taxon>Eubacteriales</taxon>
        <taxon>Clostridiaceae</taxon>
        <taxon>Inconstantimicrobium</taxon>
    </lineage>
</organism>